<dbReference type="HOGENOM" id="CLU_2284997_0_0_2"/>
<dbReference type="EMBL" id="KE356561">
    <property type="protein sequence ID" value="ERG94267.1"/>
    <property type="molecule type" value="Genomic_DNA"/>
</dbReference>
<dbReference type="AlphaFoldDB" id="U1PKQ0"/>
<reference evidence="1 2" key="1">
    <citation type="journal article" date="2013" name="PLoS ONE">
        <title>Assembly-driven community genomics of a hypersaline microbial ecosystem.</title>
        <authorList>
            <person name="Podell S."/>
            <person name="Ugalde J.A."/>
            <person name="Narasingarao P."/>
            <person name="Banfield J.F."/>
            <person name="Heidelberg K.B."/>
            <person name="Allen E.E."/>
        </authorList>
    </citation>
    <scope>NUCLEOTIDE SEQUENCE [LARGE SCALE GENOMIC DNA]</scope>
    <source>
        <strain evidence="2">J07HQW2</strain>
    </source>
</reference>
<name>U1PKQ0_9EURY</name>
<gene>
    <name evidence="1" type="ORF">J07HQW2_00701</name>
</gene>
<proteinExistence type="predicted"/>
<organism evidence="1 2">
    <name type="scientific">Haloquadratum walsbyi J07HQW2</name>
    <dbReference type="NCBI Taxonomy" id="1238425"/>
    <lineage>
        <taxon>Archaea</taxon>
        <taxon>Methanobacteriati</taxon>
        <taxon>Methanobacteriota</taxon>
        <taxon>Stenosarchaea group</taxon>
        <taxon>Halobacteria</taxon>
        <taxon>Halobacteriales</taxon>
        <taxon>Haloferacaceae</taxon>
        <taxon>Haloquadratum</taxon>
    </lineage>
</organism>
<evidence type="ECO:0000313" key="2">
    <source>
        <dbReference type="Proteomes" id="UP000030710"/>
    </source>
</evidence>
<protein>
    <submittedName>
        <fullName evidence="1">Uncharacterized protein</fullName>
    </submittedName>
</protein>
<accession>U1PKQ0</accession>
<evidence type="ECO:0000313" key="1">
    <source>
        <dbReference type="EMBL" id="ERG94267.1"/>
    </source>
</evidence>
<sequence>MYCTVSATLLRFALPEAKQVVVRGLRAALVHLTTHHAASQTQLTAPVVGVVSLPERTGRGDCQRVDAEVKIDTEDRLVGLGVPGICRNLCVTVCSPRRGWI</sequence>
<dbReference type="Proteomes" id="UP000030710">
    <property type="component" value="Unassembled WGS sequence"/>
</dbReference>